<keyword evidence="8" id="KW-0732">Signal</keyword>
<dbReference type="InterPro" id="IPR013320">
    <property type="entry name" value="ConA-like_dom_sf"/>
</dbReference>
<dbReference type="Pfam" id="PF00665">
    <property type="entry name" value="rve"/>
    <property type="match status" value="1"/>
</dbReference>
<evidence type="ECO:0000256" key="3">
    <source>
        <dbReference type="ARBA" id="ARBA00010217"/>
    </source>
</evidence>
<dbReference type="InterPro" id="IPR001584">
    <property type="entry name" value="Integrase_cat-core"/>
</dbReference>
<proteinExistence type="inferred from homology"/>
<dbReference type="InterPro" id="IPR017441">
    <property type="entry name" value="Protein_kinase_ATP_BS"/>
</dbReference>
<dbReference type="InterPro" id="IPR012337">
    <property type="entry name" value="RNaseH-like_sf"/>
</dbReference>
<sequence>MPSLSPRRTPRRGRTHKVERVIKEASASVQYPLLTKTNYPEWVVMMRINLQAQGLWDAIEPGDVTYGEDRLALAAIARSVPTEMITMVGNKETAKAAWDAIKTVRMGVERVRESNAQKLRRDLHDIKFKDGESVDDFSLRLSNLANNLRLLGDNVEDKELVKKMLQVVPDRLTQVAISIETLLDVGDLSLEEVTGRFRAADERLEARALAAEMGSRLMLTSREEDLIKRLRRRDGQRGGAGVGGNSSSGAGGGRASGGSAPPSRDASSQKGGKEKVKAGKNDCRYCGKRGHWARDCRKKKRDEEAAAALLTEVAGDTEEPALMMAQLVPEAERVQERVAPVYIGGHIYLNEEHAVAHLGDVVNEPDDGVWYLDTGASNHMTGNKAAFSELNKDVAGAVKFGDGSTVDILGRGTIMFAAKGGGHRILTDVYYIPRLRSNIVSLGQLDEDGCKVEIERGELRVRDPAKELLLKVRRSPNRLYKVTLTLARPISLLARGEDDAWRWHERFGHLGFDGLKQLTRGAMVRGLPQLDHPDQLCEACLAGKQRRGSFPQEARYSSKERLGLVHGDLCGPVTPATHGGRRYFLLLVDDASRYMWVMLLSQKSEAAAEIIKFQAGVEVESGRKLRALRTDRGGEFTAVTFGEYCARQGVKRQLTAPYTPQQNGVVERRNQSVMAAARCMLKARNMPGAFWGEAVHTAVFVLNRSPTRSVAGKTPYEAWFGEKPAVHFLRTFGCLAHAKVTRPHLAKLEDRSKKMVFIGYEPGSKAYRLYDPVARRLHVSRDVVFDESKGWDWQAGGEADGGTFTVEYVVADPGNGSPTGDTPSRQPVADDGAPPQPELEESDEEAPRRFRKVADCIDAAEPRTLEPEEWLLVATEEPSSYEEAATDPAWRAAMEEEMAAIEANGTWEATTLPPGHRPIGLKWVYKLKKDARGVVVRHKARLVAKGYVQRAGVDFEEVFAPVARLDSVRALAAVAAHEGWQLHHLDVKSAFLNGDLAEEVYVSQPPGFVVAGKERAVLRLHKALYGLRQAPRAWNAKLDRTLVELGFTRCEEEHGLYTRGEGLRRVLLGVYVDDLILTGAEEEAVLVFKDEMKRSFKMSDLGHLNYYLGIEVKQEHGKITLCQAAYAAKLLDKVGMAGCNSVHIPMETGLKLSKDSPNPPVDATLYRSIVGSLRYLVHTRPDIAFAVGMVSRFMERPTTEHMSVVKHLLRYIAGTVHYGLIYSKQEGGLTLLGYSDSDMAGDVDGRRSTSGVLFCFGRSPVSWQSQKQSVVALSSCEAEYMAASAAACQGIWLGRLLGSFYGKSTSVATIYIDNQSAIQLCKNPVFHGRSKHIETRFHFIRDCVDGGRVAVQKIHTDEQLADILTKALDKVRFKVLRSKLGVVDREVKTENAARWAAPKPPSVHLFLCVLEQGELRATTTAYAHPVPLRDNATGQVASFTTAFSFKIKIQDENNKGDGMAFFLRHYPPALPPNSQGGALGLCTDYCDVNKTAGDDRFVAVEFDTFANSWDQNVTHDHMGIDVNSIVSVANISLPSFSLNGTMSAVVDYNGSTGVMNVELRFDPTNPVFYGATPTYNISAKVDLGSVLPADQVAIGFSAATGRYIEFHQLLSWSFTLLTPGSSSSTGPSASSKSSVGLKVALGITSSVSAILCIATPALLRALRRKHMALAEIQLESESRSKLMDEDFEKGSGPKRFDYAQLSAATGDFSEEEKLGEGGFGAVYRGYLKEQDVHVAIKRVSRGSIQGRKEYTSEVKIISRLRHRNLVQLIGWCHEGRELLLVYELMPNGSLDTHLYNPTVLLTCMASQIQDRARIGFGAKLGDFGLARLFDHGRGSHTTNLAGTMGYMDPECFLSGRAGPESDVYSFGVVLLEIACGCPPIVVVPNQEDQGRVRLMEWVWGLYGRGVVVDAADERMGGDFDHGEMERVMVVGLACAHPDGNLRPSIRLAVSMLQCEVTLPKLSATMPTPKYL</sequence>
<dbReference type="InterPro" id="IPR001245">
    <property type="entry name" value="Ser-Thr/Tyr_kinase_cat_dom"/>
</dbReference>
<evidence type="ECO:0000313" key="24">
    <source>
        <dbReference type="Proteomes" id="UP001341281"/>
    </source>
</evidence>
<name>A0AAQ3T0T9_PASNO</name>
<keyword evidence="11" id="KW-0378">Hydrolase</keyword>
<dbReference type="GO" id="GO:0015074">
    <property type="term" value="P:DNA integration"/>
    <property type="evidence" value="ECO:0007669"/>
    <property type="project" value="InterPro"/>
</dbReference>
<dbReference type="GO" id="GO:0003676">
    <property type="term" value="F:nucleic acid binding"/>
    <property type="evidence" value="ECO:0007669"/>
    <property type="project" value="InterPro"/>
</dbReference>
<dbReference type="SUPFAM" id="SSF53098">
    <property type="entry name" value="Ribonuclease H-like"/>
    <property type="match status" value="1"/>
</dbReference>
<organism evidence="23 24">
    <name type="scientific">Paspalum notatum var. saurae</name>
    <dbReference type="NCBI Taxonomy" id="547442"/>
    <lineage>
        <taxon>Eukaryota</taxon>
        <taxon>Viridiplantae</taxon>
        <taxon>Streptophyta</taxon>
        <taxon>Embryophyta</taxon>
        <taxon>Tracheophyta</taxon>
        <taxon>Spermatophyta</taxon>
        <taxon>Magnoliopsida</taxon>
        <taxon>Liliopsida</taxon>
        <taxon>Poales</taxon>
        <taxon>Poaceae</taxon>
        <taxon>PACMAD clade</taxon>
        <taxon>Panicoideae</taxon>
        <taxon>Andropogonodae</taxon>
        <taxon>Paspaleae</taxon>
        <taxon>Paspalinae</taxon>
        <taxon>Paspalum</taxon>
    </lineage>
</organism>
<dbReference type="SUPFAM" id="SSF57756">
    <property type="entry name" value="Retrovirus zinc finger-like domains"/>
    <property type="match status" value="1"/>
</dbReference>
<dbReference type="Gene3D" id="3.30.420.10">
    <property type="entry name" value="Ribonuclease H-like superfamily/Ribonuclease H"/>
    <property type="match status" value="1"/>
</dbReference>
<dbReference type="InterPro" id="IPR036875">
    <property type="entry name" value="Znf_CCHC_sf"/>
</dbReference>
<dbReference type="Gene3D" id="2.60.120.200">
    <property type="match status" value="1"/>
</dbReference>
<dbReference type="Pfam" id="PF00139">
    <property type="entry name" value="Lectin_legB"/>
    <property type="match status" value="1"/>
</dbReference>
<keyword evidence="7" id="KW-0812">Transmembrane</keyword>
<dbReference type="GO" id="GO:0008270">
    <property type="term" value="F:zinc ion binding"/>
    <property type="evidence" value="ECO:0007669"/>
    <property type="project" value="UniProtKB-KW"/>
</dbReference>
<dbReference type="Gene3D" id="4.10.60.10">
    <property type="entry name" value="Zinc finger, CCHC-type"/>
    <property type="match status" value="1"/>
</dbReference>
<dbReference type="Pfam" id="PF13961">
    <property type="entry name" value="DUF4219"/>
    <property type="match status" value="1"/>
</dbReference>
<comment type="subcellular location">
    <subcellularLocation>
        <location evidence="1">Cell membrane</location>
        <topology evidence="1">Single-pass type I membrane protein</topology>
    </subcellularLocation>
</comment>
<dbReference type="Gene3D" id="1.10.510.10">
    <property type="entry name" value="Transferase(Phosphotransferase) domain 1"/>
    <property type="match status" value="1"/>
</dbReference>
<dbReference type="InterPro" id="IPR013103">
    <property type="entry name" value="RVT_2"/>
</dbReference>
<keyword evidence="17" id="KW-0862">Zinc</keyword>
<feature type="domain" description="CCHC-type" evidence="21">
    <location>
        <begin position="283"/>
        <end position="298"/>
    </location>
</feature>
<dbReference type="Pfam" id="PF14223">
    <property type="entry name" value="Retrotran_gag_2"/>
    <property type="match status" value="1"/>
</dbReference>
<keyword evidence="14" id="KW-0472">Membrane</keyword>
<evidence type="ECO:0000256" key="18">
    <source>
        <dbReference type="PROSITE-ProRule" id="PRU10141"/>
    </source>
</evidence>
<dbReference type="Pfam" id="PF13976">
    <property type="entry name" value="gag_pre-integrs"/>
    <property type="match status" value="1"/>
</dbReference>
<dbReference type="InterPro" id="IPR019825">
    <property type="entry name" value="Lectin_legB_Mn/Ca_BS"/>
</dbReference>
<keyword evidence="16" id="KW-0325">Glycoprotein</keyword>
<feature type="domain" description="Integrase catalytic" evidence="22">
    <location>
        <begin position="547"/>
        <end position="723"/>
    </location>
</feature>
<dbReference type="Pfam" id="PF25597">
    <property type="entry name" value="SH3_retrovirus"/>
    <property type="match status" value="1"/>
</dbReference>
<dbReference type="Pfam" id="PF07714">
    <property type="entry name" value="PK_Tyr_Ser-Thr"/>
    <property type="match status" value="1"/>
</dbReference>
<keyword evidence="17" id="KW-0479">Metal-binding</keyword>
<feature type="region of interest" description="Disordered" evidence="19">
    <location>
        <begin position="230"/>
        <end position="278"/>
    </location>
</feature>
<evidence type="ECO:0000256" key="14">
    <source>
        <dbReference type="ARBA" id="ARBA00023136"/>
    </source>
</evidence>
<dbReference type="InterPro" id="IPR001878">
    <property type="entry name" value="Znf_CCHC"/>
</dbReference>
<dbReference type="CDD" id="cd09272">
    <property type="entry name" value="RNase_HI_RT_Ty1"/>
    <property type="match status" value="1"/>
</dbReference>
<keyword evidence="6" id="KW-0723">Serine/threonine-protein kinase</keyword>
<dbReference type="InterPro" id="IPR001220">
    <property type="entry name" value="Legume_lectin_dom"/>
</dbReference>
<dbReference type="GO" id="GO:0004190">
    <property type="term" value="F:aspartic-type endopeptidase activity"/>
    <property type="evidence" value="ECO:0007669"/>
    <property type="project" value="UniProtKB-KW"/>
</dbReference>
<keyword evidence="9" id="KW-0430">Lectin</keyword>
<evidence type="ECO:0000256" key="2">
    <source>
        <dbReference type="ARBA" id="ARBA00008536"/>
    </source>
</evidence>
<keyword evidence="11" id="KW-0645">Protease</keyword>
<dbReference type="Pfam" id="PF00069">
    <property type="entry name" value="Pkinase"/>
    <property type="match status" value="1"/>
</dbReference>
<gene>
    <name evidence="23" type="ORF">U9M48_014073</name>
</gene>
<evidence type="ECO:0000256" key="11">
    <source>
        <dbReference type="ARBA" id="ARBA00022750"/>
    </source>
</evidence>
<dbReference type="Pfam" id="PF07727">
    <property type="entry name" value="RVT_2"/>
    <property type="match status" value="1"/>
</dbReference>
<dbReference type="SMART" id="SM00343">
    <property type="entry name" value="ZnF_C2HC"/>
    <property type="match status" value="1"/>
</dbReference>
<dbReference type="Pfam" id="PF00098">
    <property type="entry name" value="zf-CCHC"/>
    <property type="match status" value="1"/>
</dbReference>
<dbReference type="InterPro" id="IPR036397">
    <property type="entry name" value="RNaseH_sf"/>
</dbReference>
<dbReference type="SUPFAM" id="SSF49899">
    <property type="entry name" value="Concanavalin A-like lectins/glucanases"/>
    <property type="match status" value="1"/>
</dbReference>
<dbReference type="PROSITE" id="PS50011">
    <property type="entry name" value="PROTEIN_KINASE_DOM"/>
    <property type="match status" value="1"/>
</dbReference>
<dbReference type="InterPro" id="IPR043502">
    <property type="entry name" value="DNA/RNA_pol_sf"/>
</dbReference>
<feature type="domain" description="Protein kinase" evidence="20">
    <location>
        <begin position="1708"/>
        <end position="1958"/>
    </location>
</feature>
<keyword evidence="6" id="KW-0808">Transferase</keyword>
<dbReference type="PROSITE" id="PS50158">
    <property type="entry name" value="ZF_CCHC"/>
    <property type="match status" value="1"/>
</dbReference>
<dbReference type="EMBL" id="CP144747">
    <property type="protein sequence ID" value="WVZ64575.1"/>
    <property type="molecule type" value="Genomic_DNA"/>
</dbReference>
<keyword evidence="10 18" id="KW-0547">Nucleotide-binding</keyword>
<evidence type="ECO:0000256" key="17">
    <source>
        <dbReference type="PROSITE-ProRule" id="PRU00047"/>
    </source>
</evidence>
<evidence type="ECO:0000256" key="12">
    <source>
        <dbReference type="ARBA" id="ARBA00022840"/>
    </source>
</evidence>
<evidence type="ECO:0000256" key="6">
    <source>
        <dbReference type="ARBA" id="ARBA00022527"/>
    </source>
</evidence>
<evidence type="ECO:0000256" key="13">
    <source>
        <dbReference type="ARBA" id="ARBA00022989"/>
    </source>
</evidence>
<evidence type="ECO:0000256" key="7">
    <source>
        <dbReference type="ARBA" id="ARBA00022692"/>
    </source>
</evidence>
<dbReference type="SUPFAM" id="SSF56112">
    <property type="entry name" value="Protein kinase-like (PK-like)"/>
    <property type="match status" value="1"/>
</dbReference>
<evidence type="ECO:0000256" key="9">
    <source>
        <dbReference type="ARBA" id="ARBA00022734"/>
    </source>
</evidence>
<keyword evidence="24" id="KW-1185">Reference proteome</keyword>
<dbReference type="InterPro" id="IPR054722">
    <property type="entry name" value="PolX-like_BBD"/>
</dbReference>
<dbReference type="FunFam" id="1.10.510.10:FF:000240">
    <property type="entry name" value="Lectin-domain containing receptor kinase A4.3"/>
    <property type="match status" value="1"/>
</dbReference>
<feature type="region of interest" description="Disordered" evidence="19">
    <location>
        <begin position="810"/>
        <end position="848"/>
    </location>
</feature>
<dbReference type="InterPro" id="IPR011009">
    <property type="entry name" value="Kinase-like_dom_sf"/>
</dbReference>
<dbReference type="InterPro" id="IPR057670">
    <property type="entry name" value="SH3_retrovirus"/>
</dbReference>
<evidence type="ECO:0000256" key="1">
    <source>
        <dbReference type="ARBA" id="ARBA00004251"/>
    </source>
</evidence>
<evidence type="ECO:0000259" key="20">
    <source>
        <dbReference type="PROSITE" id="PS50011"/>
    </source>
</evidence>
<comment type="similarity">
    <text evidence="3">In the C-terminal section; belongs to the protein kinase superfamily. Ser/Thr protein kinase family.</text>
</comment>
<keyword evidence="11" id="KW-0064">Aspartyl protease</keyword>
<feature type="compositionally biased region" description="Gly residues" evidence="19">
    <location>
        <begin position="237"/>
        <end position="256"/>
    </location>
</feature>
<evidence type="ECO:0000256" key="8">
    <source>
        <dbReference type="ARBA" id="ARBA00022729"/>
    </source>
</evidence>
<protein>
    <recommendedName>
        <fullName evidence="4">non-specific serine/threonine protein kinase</fullName>
        <ecNumber evidence="4">2.7.11.1</ecNumber>
    </recommendedName>
</protein>
<evidence type="ECO:0000256" key="4">
    <source>
        <dbReference type="ARBA" id="ARBA00012513"/>
    </source>
</evidence>
<evidence type="ECO:0000256" key="19">
    <source>
        <dbReference type="SAM" id="MobiDB-lite"/>
    </source>
</evidence>
<dbReference type="InterPro" id="IPR050528">
    <property type="entry name" value="L-type_Lectin-RKs"/>
</dbReference>
<dbReference type="EC" id="2.7.11.1" evidence="4"/>
<keyword evidence="15" id="KW-0675">Receptor</keyword>
<dbReference type="GO" id="GO:0030246">
    <property type="term" value="F:carbohydrate binding"/>
    <property type="evidence" value="ECO:0007669"/>
    <property type="project" value="UniProtKB-KW"/>
</dbReference>
<keyword evidence="5" id="KW-1003">Cell membrane</keyword>
<dbReference type="Gene3D" id="3.30.200.20">
    <property type="entry name" value="Phosphorylase Kinase, domain 1"/>
    <property type="match status" value="1"/>
</dbReference>
<feature type="binding site" evidence="18">
    <location>
        <position position="1737"/>
    </location>
    <ligand>
        <name>ATP</name>
        <dbReference type="ChEBI" id="CHEBI:30616"/>
    </ligand>
</feature>
<dbReference type="GO" id="GO:0005886">
    <property type="term" value="C:plasma membrane"/>
    <property type="evidence" value="ECO:0007669"/>
    <property type="project" value="UniProtKB-SubCell"/>
</dbReference>
<evidence type="ECO:0000256" key="10">
    <source>
        <dbReference type="ARBA" id="ARBA00022741"/>
    </source>
</evidence>
<dbReference type="CDD" id="cd06899">
    <property type="entry name" value="lectin_legume_LecRK_Arcelin_ConA"/>
    <property type="match status" value="1"/>
</dbReference>
<dbReference type="FunFam" id="3.30.200.20:FF:000168">
    <property type="entry name" value="L-type lectin-domain containing receptor kinase IX.1"/>
    <property type="match status" value="1"/>
</dbReference>
<dbReference type="SUPFAM" id="SSF56672">
    <property type="entry name" value="DNA/RNA polymerases"/>
    <property type="match status" value="1"/>
</dbReference>
<dbReference type="GO" id="GO:0004674">
    <property type="term" value="F:protein serine/threonine kinase activity"/>
    <property type="evidence" value="ECO:0007669"/>
    <property type="project" value="UniProtKB-KW"/>
</dbReference>
<evidence type="ECO:0000313" key="23">
    <source>
        <dbReference type="EMBL" id="WVZ64575.1"/>
    </source>
</evidence>
<evidence type="ECO:0000259" key="21">
    <source>
        <dbReference type="PROSITE" id="PS50158"/>
    </source>
</evidence>
<comment type="similarity">
    <text evidence="2">In the N-terminal section; belongs to the leguminous lectin family.</text>
</comment>
<feature type="compositionally biased region" description="Polar residues" evidence="19">
    <location>
        <begin position="816"/>
        <end position="825"/>
    </location>
</feature>
<dbReference type="InterPro" id="IPR000719">
    <property type="entry name" value="Prot_kinase_dom"/>
</dbReference>
<dbReference type="PROSITE" id="PS00307">
    <property type="entry name" value="LECTIN_LEGUME_BETA"/>
    <property type="match status" value="1"/>
</dbReference>
<dbReference type="PROSITE" id="PS00107">
    <property type="entry name" value="PROTEIN_KINASE_ATP"/>
    <property type="match status" value="1"/>
</dbReference>
<evidence type="ECO:0000256" key="15">
    <source>
        <dbReference type="ARBA" id="ARBA00023170"/>
    </source>
</evidence>
<dbReference type="PROSITE" id="PS50994">
    <property type="entry name" value="INTEGRASE"/>
    <property type="match status" value="1"/>
</dbReference>
<evidence type="ECO:0000256" key="5">
    <source>
        <dbReference type="ARBA" id="ARBA00022475"/>
    </source>
</evidence>
<keyword evidence="17" id="KW-0863">Zinc-finger</keyword>
<keyword evidence="6" id="KW-0418">Kinase</keyword>
<accession>A0AAQ3T0T9</accession>
<reference evidence="23 24" key="1">
    <citation type="submission" date="2024-02" db="EMBL/GenBank/DDBJ databases">
        <title>High-quality chromosome-scale genome assembly of Pensacola bahiagrass (Paspalum notatum Flugge var. saurae).</title>
        <authorList>
            <person name="Vega J.M."/>
            <person name="Podio M."/>
            <person name="Orjuela J."/>
            <person name="Siena L.A."/>
            <person name="Pessino S.C."/>
            <person name="Combes M.C."/>
            <person name="Mariac C."/>
            <person name="Albertini E."/>
            <person name="Pupilli F."/>
            <person name="Ortiz J.P.A."/>
            <person name="Leblanc O."/>
        </authorList>
    </citation>
    <scope>NUCLEOTIDE SEQUENCE [LARGE SCALE GENOMIC DNA]</scope>
    <source>
        <strain evidence="23">R1</strain>
        <tissue evidence="23">Leaf</tissue>
    </source>
</reference>
<dbReference type="Pfam" id="PF22936">
    <property type="entry name" value="Pol_BBD"/>
    <property type="match status" value="1"/>
</dbReference>
<dbReference type="Proteomes" id="UP001341281">
    <property type="component" value="Chromosome 03"/>
</dbReference>
<dbReference type="InterPro" id="IPR025724">
    <property type="entry name" value="GAG-pre-integrase_dom"/>
</dbReference>
<keyword evidence="13" id="KW-1133">Transmembrane helix</keyword>
<dbReference type="PANTHER" id="PTHR27007">
    <property type="match status" value="1"/>
</dbReference>
<evidence type="ECO:0000259" key="22">
    <source>
        <dbReference type="PROSITE" id="PS50994"/>
    </source>
</evidence>
<keyword evidence="12 18" id="KW-0067">ATP-binding</keyword>
<evidence type="ECO:0000256" key="16">
    <source>
        <dbReference type="ARBA" id="ARBA00023180"/>
    </source>
</evidence>
<dbReference type="GO" id="GO:0002229">
    <property type="term" value="P:defense response to oomycetes"/>
    <property type="evidence" value="ECO:0007669"/>
    <property type="project" value="UniProtKB-ARBA"/>
</dbReference>
<dbReference type="InterPro" id="IPR025314">
    <property type="entry name" value="DUF4219"/>
</dbReference>
<dbReference type="GO" id="GO:0005524">
    <property type="term" value="F:ATP binding"/>
    <property type="evidence" value="ECO:0007669"/>
    <property type="project" value="UniProtKB-UniRule"/>
</dbReference>